<dbReference type="InterPro" id="IPR015797">
    <property type="entry name" value="NUDIX_hydrolase-like_dom_sf"/>
</dbReference>
<accession>A0A2H0NBY3</accession>
<comment type="cofactor">
    <cofactor evidence="1">
        <name>Mg(2+)</name>
        <dbReference type="ChEBI" id="CHEBI:18420"/>
    </cofactor>
</comment>
<dbReference type="InterPro" id="IPR000086">
    <property type="entry name" value="NUDIX_hydrolase_dom"/>
</dbReference>
<dbReference type="PROSITE" id="PS51462">
    <property type="entry name" value="NUDIX"/>
    <property type="match status" value="1"/>
</dbReference>
<protein>
    <recommendedName>
        <fullName evidence="4">Nudix hydrolase domain-containing protein</fullName>
    </recommendedName>
</protein>
<dbReference type="SUPFAM" id="SSF55811">
    <property type="entry name" value="Nudix"/>
    <property type="match status" value="1"/>
</dbReference>
<keyword evidence="2" id="KW-0378">Hydrolase</keyword>
<evidence type="ECO:0000259" key="4">
    <source>
        <dbReference type="PROSITE" id="PS51462"/>
    </source>
</evidence>
<evidence type="ECO:0000313" key="6">
    <source>
        <dbReference type="Proteomes" id="UP000230564"/>
    </source>
</evidence>
<evidence type="ECO:0000256" key="3">
    <source>
        <dbReference type="ARBA" id="ARBA00022842"/>
    </source>
</evidence>
<dbReference type="CDD" id="cd02883">
    <property type="entry name" value="NUDIX_Hydrolase"/>
    <property type="match status" value="1"/>
</dbReference>
<dbReference type="EMBL" id="PCWQ01000013">
    <property type="protein sequence ID" value="PIR06387.1"/>
    <property type="molecule type" value="Genomic_DNA"/>
</dbReference>
<name>A0A2H0NBY3_9BACT</name>
<comment type="caution">
    <text evidence="5">The sequence shown here is derived from an EMBL/GenBank/DDBJ whole genome shotgun (WGS) entry which is preliminary data.</text>
</comment>
<evidence type="ECO:0000256" key="2">
    <source>
        <dbReference type="ARBA" id="ARBA00022801"/>
    </source>
</evidence>
<dbReference type="AlphaFoldDB" id="A0A2H0NBY3"/>
<proteinExistence type="predicted"/>
<dbReference type="GO" id="GO:0016787">
    <property type="term" value="F:hydrolase activity"/>
    <property type="evidence" value="ECO:0007669"/>
    <property type="project" value="UniProtKB-KW"/>
</dbReference>
<dbReference type="Proteomes" id="UP000230564">
    <property type="component" value="Unassembled WGS sequence"/>
</dbReference>
<reference evidence="5 6" key="1">
    <citation type="submission" date="2017-09" db="EMBL/GenBank/DDBJ databases">
        <title>Depth-based differentiation of microbial function through sediment-hosted aquifers and enrichment of novel symbionts in the deep terrestrial subsurface.</title>
        <authorList>
            <person name="Probst A.J."/>
            <person name="Ladd B."/>
            <person name="Jarett J.K."/>
            <person name="Geller-Mcgrath D.E."/>
            <person name="Sieber C.M."/>
            <person name="Emerson J.B."/>
            <person name="Anantharaman K."/>
            <person name="Thomas B.C."/>
            <person name="Malmstrom R."/>
            <person name="Stieglmeier M."/>
            <person name="Klingl A."/>
            <person name="Woyke T."/>
            <person name="Ryan C.M."/>
            <person name="Banfield J.F."/>
        </authorList>
    </citation>
    <scope>NUCLEOTIDE SEQUENCE [LARGE SCALE GENOMIC DNA]</scope>
    <source>
        <strain evidence="5">CG11_big_fil_rev_8_21_14_0_20_36_20</strain>
    </source>
</reference>
<dbReference type="Pfam" id="PF00293">
    <property type="entry name" value="NUDIX"/>
    <property type="match status" value="1"/>
</dbReference>
<keyword evidence="3" id="KW-0460">Magnesium</keyword>
<evidence type="ECO:0000256" key="1">
    <source>
        <dbReference type="ARBA" id="ARBA00001946"/>
    </source>
</evidence>
<organism evidence="5 6">
    <name type="scientific">Candidatus Komeilibacteria bacterium CG11_big_fil_rev_8_21_14_0_20_36_20</name>
    <dbReference type="NCBI Taxonomy" id="1974477"/>
    <lineage>
        <taxon>Bacteria</taxon>
        <taxon>Candidatus Komeiliibacteriota</taxon>
    </lineage>
</organism>
<gene>
    <name evidence="5" type="ORF">COV55_03835</name>
</gene>
<evidence type="ECO:0000313" key="5">
    <source>
        <dbReference type="EMBL" id="PIR06387.1"/>
    </source>
</evidence>
<dbReference type="Gene3D" id="3.90.79.10">
    <property type="entry name" value="Nucleoside Triphosphate Pyrophosphohydrolase"/>
    <property type="match status" value="1"/>
</dbReference>
<sequence length="140" mass="16413">MENNLILQVGVKILLQNQKNKYLLLRRSLEKYPEIQGRWDIVGGRINTGQTLMENLQREITEETELKLVGTPKLIAAQDILRKTGHHVIRLTYLGQAEGDIKLDTSENDQYQWYTRQELEALDDIDVYFKELIDNQTIWV</sequence>
<dbReference type="PANTHER" id="PTHR43046">
    <property type="entry name" value="GDP-MANNOSE MANNOSYL HYDROLASE"/>
    <property type="match status" value="1"/>
</dbReference>
<feature type="domain" description="Nudix hydrolase" evidence="4">
    <location>
        <begin position="6"/>
        <end position="137"/>
    </location>
</feature>
<dbReference type="PANTHER" id="PTHR43046:SF12">
    <property type="entry name" value="GDP-MANNOSE MANNOSYL HYDROLASE"/>
    <property type="match status" value="1"/>
</dbReference>